<keyword evidence="2" id="KW-1185">Reference proteome</keyword>
<accession>A0AAQ3NJN5</accession>
<dbReference type="AlphaFoldDB" id="A0AAQ3NJN5"/>
<name>A0AAQ3NJN5_VIGMU</name>
<gene>
    <name evidence="1" type="ORF">V8G54_016124</name>
</gene>
<reference evidence="1 2" key="1">
    <citation type="journal article" date="2023" name="Life. Sci Alliance">
        <title>Evolutionary insights into 3D genome organization and epigenetic landscape of Vigna mungo.</title>
        <authorList>
            <person name="Junaid A."/>
            <person name="Singh B."/>
            <person name="Bhatia S."/>
        </authorList>
    </citation>
    <scope>NUCLEOTIDE SEQUENCE [LARGE SCALE GENOMIC DNA]</scope>
    <source>
        <strain evidence="1">Urdbean</strain>
    </source>
</reference>
<sequence>MRKNNSFLYLHLLNGIAQPWFLFLRKNNSFHTYIFLMLRFSASTLEVSAAMDALQTNAESYHGQLQWHKRKPILKFPFHHHPFTNRCGVLSINFPGMLSSLLVSGFWVV</sequence>
<protein>
    <submittedName>
        <fullName evidence="1">Uncharacterized protein</fullName>
    </submittedName>
</protein>
<dbReference type="EMBL" id="CP144696">
    <property type="protein sequence ID" value="WVZ11594.1"/>
    <property type="molecule type" value="Genomic_DNA"/>
</dbReference>
<dbReference type="Proteomes" id="UP001374535">
    <property type="component" value="Chromosome 5"/>
</dbReference>
<proteinExistence type="predicted"/>
<evidence type="ECO:0000313" key="2">
    <source>
        <dbReference type="Proteomes" id="UP001374535"/>
    </source>
</evidence>
<organism evidence="1 2">
    <name type="scientific">Vigna mungo</name>
    <name type="common">Black gram</name>
    <name type="synonym">Phaseolus mungo</name>
    <dbReference type="NCBI Taxonomy" id="3915"/>
    <lineage>
        <taxon>Eukaryota</taxon>
        <taxon>Viridiplantae</taxon>
        <taxon>Streptophyta</taxon>
        <taxon>Embryophyta</taxon>
        <taxon>Tracheophyta</taxon>
        <taxon>Spermatophyta</taxon>
        <taxon>Magnoliopsida</taxon>
        <taxon>eudicotyledons</taxon>
        <taxon>Gunneridae</taxon>
        <taxon>Pentapetalae</taxon>
        <taxon>rosids</taxon>
        <taxon>fabids</taxon>
        <taxon>Fabales</taxon>
        <taxon>Fabaceae</taxon>
        <taxon>Papilionoideae</taxon>
        <taxon>50 kb inversion clade</taxon>
        <taxon>NPAAA clade</taxon>
        <taxon>indigoferoid/millettioid clade</taxon>
        <taxon>Phaseoleae</taxon>
        <taxon>Vigna</taxon>
    </lineage>
</organism>
<evidence type="ECO:0000313" key="1">
    <source>
        <dbReference type="EMBL" id="WVZ11594.1"/>
    </source>
</evidence>